<proteinExistence type="predicted"/>
<organism evidence="1">
    <name type="scientific">Tetraselmis sp. GSL018</name>
    <dbReference type="NCBI Taxonomy" id="582737"/>
    <lineage>
        <taxon>Eukaryota</taxon>
        <taxon>Viridiplantae</taxon>
        <taxon>Chlorophyta</taxon>
        <taxon>core chlorophytes</taxon>
        <taxon>Chlorodendrophyceae</taxon>
        <taxon>Chlorodendrales</taxon>
        <taxon>Chlorodendraceae</taxon>
        <taxon>Tetraselmis</taxon>
    </lineage>
</organism>
<dbReference type="EMBL" id="GBEZ01021155">
    <property type="protein sequence ID" value="JAC65574.1"/>
    <property type="molecule type" value="Transcribed_RNA"/>
</dbReference>
<name>A0A061R4B6_9CHLO</name>
<protein>
    <submittedName>
        <fullName evidence="1">Uncharacterized protein</fullName>
    </submittedName>
</protein>
<evidence type="ECO:0000313" key="1">
    <source>
        <dbReference type="EMBL" id="JAC65574.1"/>
    </source>
</evidence>
<gene>
    <name evidence="1" type="ORF">TSPGSL018_15730</name>
</gene>
<reference evidence="1" key="1">
    <citation type="submission" date="2014-05" db="EMBL/GenBank/DDBJ databases">
        <title>The transcriptome of the halophilic microalga Tetraselmis sp. GSL018 isolated from the Great Salt Lake, Utah.</title>
        <authorList>
            <person name="Jinkerson R.E."/>
            <person name="D'Adamo S."/>
            <person name="Posewitz M.C."/>
        </authorList>
    </citation>
    <scope>NUCLEOTIDE SEQUENCE</scope>
    <source>
        <strain evidence="1">GSL018</strain>
    </source>
</reference>
<accession>A0A061R4B6</accession>
<sequence length="49" mass="5621">KGRKGPGNQSEALEFQHKGVFLLSPVSASLPKQTVEVLKRQRKVYWKLR</sequence>
<dbReference type="AlphaFoldDB" id="A0A061R4B6"/>
<feature type="non-terminal residue" evidence="1">
    <location>
        <position position="1"/>
    </location>
</feature>